<evidence type="ECO:0000313" key="3">
    <source>
        <dbReference type="EMBL" id="PST41558.1"/>
    </source>
</evidence>
<dbReference type="AlphaFoldDB" id="A0A2T3G208"/>
<evidence type="ECO:0000313" key="4">
    <source>
        <dbReference type="Proteomes" id="UP000241201"/>
    </source>
</evidence>
<dbReference type="GO" id="GO:0015970">
    <property type="term" value="P:guanosine tetraphosphate biosynthetic process"/>
    <property type="evidence" value="ECO:0007669"/>
    <property type="project" value="UniProtKB-UniPathway"/>
</dbReference>
<dbReference type="UniPathway" id="UPA00908">
    <property type="reaction ID" value="UER00884"/>
</dbReference>
<name>A0A2T3G208_9FIRM</name>
<dbReference type="SUPFAM" id="SSF81301">
    <property type="entry name" value="Nucleotidyltransferase"/>
    <property type="match status" value="1"/>
</dbReference>
<keyword evidence="3" id="KW-0418">Kinase</keyword>
<dbReference type="InterPro" id="IPR007685">
    <property type="entry name" value="RelA_SpoT"/>
</dbReference>
<dbReference type="EMBL" id="PYLP01000002">
    <property type="protein sequence ID" value="PST41558.1"/>
    <property type="molecule type" value="Genomic_DNA"/>
</dbReference>
<reference evidence="4" key="1">
    <citation type="submission" date="2018-03" db="EMBL/GenBank/DDBJ databases">
        <title>Lachnoclostridium SNUG30370 gen.nov., sp.nov., isolated from human faeces.</title>
        <authorList>
            <person name="Seo B."/>
            <person name="Jeon K."/>
            <person name="Ko G."/>
        </authorList>
    </citation>
    <scope>NUCLEOTIDE SEQUENCE [LARGE SCALE GENOMIC DNA]</scope>
    <source>
        <strain evidence="4">SNUG30370</strain>
    </source>
</reference>
<dbReference type="CDD" id="cd05399">
    <property type="entry name" value="NT_Rel-Spo_like"/>
    <property type="match status" value="1"/>
</dbReference>
<dbReference type="PANTHER" id="PTHR47837">
    <property type="entry name" value="GTP PYROPHOSPHOKINASE YJBM"/>
    <property type="match status" value="1"/>
</dbReference>
<dbReference type="RefSeq" id="WP_106987097.1">
    <property type="nucleotide sequence ID" value="NZ_JADPLM010000015.1"/>
</dbReference>
<proteinExistence type="predicted"/>
<keyword evidence="4" id="KW-1185">Reference proteome</keyword>
<dbReference type="Gene3D" id="3.30.460.10">
    <property type="entry name" value="Beta Polymerase, domain 2"/>
    <property type="match status" value="1"/>
</dbReference>
<gene>
    <name evidence="3" type="ORF">C7U55_01885</name>
</gene>
<sequence>MKPSQKIKQNVVNQIAKTTLYENVSELMKMQQIYEAGIKEIRTKLEILDAEFKVKHDHNPIHHIESRLKSPESILKKAINKDIPVTERSLEENIHDIAGIRVICNYVDDVYKVAQLLTDQDDIRLVEVKDYIANPKESGYMSLHLVLEVPIFLSEGSKPIHVEVQLRTIAMDFWASLEHKLKYKTDNNVPEDIKEELQECAKTISKLDLKMQNIHNRLNKKRV</sequence>
<dbReference type="Gene3D" id="1.10.287.860">
    <property type="entry name" value="Nucleotidyltransferase"/>
    <property type="match status" value="1"/>
</dbReference>
<dbReference type="PANTHER" id="PTHR47837:SF2">
    <property type="entry name" value="GTP PYROPHOSPHOKINASE YWAC"/>
    <property type="match status" value="1"/>
</dbReference>
<organism evidence="3 4">
    <name type="scientific">Faecalibacillus faecis</name>
    <dbReference type="NCBI Taxonomy" id="1982628"/>
    <lineage>
        <taxon>Bacteria</taxon>
        <taxon>Bacillati</taxon>
        <taxon>Bacillota</taxon>
        <taxon>Erysipelotrichia</taxon>
        <taxon>Erysipelotrichales</taxon>
        <taxon>Coprobacillaceae</taxon>
        <taxon>Faecalibacillus</taxon>
    </lineage>
</organism>
<keyword evidence="3" id="KW-0808">Transferase</keyword>
<dbReference type="InterPro" id="IPR052366">
    <property type="entry name" value="GTP_Pyrophosphokinase"/>
</dbReference>
<dbReference type="GO" id="GO:0016301">
    <property type="term" value="F:kinase activity"/>
    <property type="evidence" value="ECO:0007669"/>
    <property type="project" value="UniProtKB-KW"/>
</dbReference>
<protein>
    <submittedName>
        <fullName evidence="3">GTP pyrophosphokinase</fullName>
    </submittedName>
</protein>
<dbReference type="Pfam" id="PF04607">
    <property type="entry name" value="RelA_SpoT"/>
    <property type="match status" value="1"/>
</dbReference>
<feature type="domain" description="RelA/SpoT" evidence="2">
    <location>
        <begin position="66"/>
        <end position="189"/>
    </location>
</feature>
<evidence type="ECO:0000259" key="2">
    <source>
        <dbReference type="SMART" id="SM00954"/>
    </source>
</evidence>
<dbReference type="SMART" id="SM00954">
    <property type="entry name" value="RelA_SpoT"/>
    <property type="match status" value="1"/>
</dbReference>
<dbReference type="InterPro" id="IPR043519">
    <property type="entry name" value="NT_sf"/>
</dbReference>
<comment type="caution">
    <text evidence="3">The sequence shown here is derived from an EMBL/GenBank/DDBJ whole genome shotgun (WGS) entry which is preliminary data.</text>
</comment>
<comment type="pathway">
    <text evidence="1">Purine metabolism; ppGpp biosynthesis; ppGpp from GTP: step 1/2.</text>
</comment>
<accession>A0A2T3G208</accession>
<dbReference type="GeneID" id="77469856"/>
<evidence type="ECO:0000256" key="1">
    <source>
        <dbReference type="ARBA" id="ARBA00004976"/>
    </source>
</evidence>
<dbReference type="Proteomes" id="UP000241201">
    <property type="component" value="Unassembled WGS sequence"/>
</dbReference>